<dbReference type="EMBL" id="MU276264">
    <property type="protein sequence ID" value="KAI0039775.1"/>
    <property type="molecule type" value="Genomic_DNA"/>
</dbReference>
<protein>
    <submittedName>
        <fullName evidence="1">Uncharacterized protein</fullName>
    </submittedName>
</protein>
<dbReference type="Proteomes" id="UP000814033">
    <property type="component" value="Unassembled WGS sequence"/>
</dbReference>
<keyword evidence="2" id="KW-1185">Reference proteome</keyword>
<accession>A0ACB8R6N4</accession>
<evidence type="ECO:0000313" key="2">
    <source>
        <dbReference type="Proteomes" id="UP000814033"/>
    </source>
</evidence>
<reference evidence="1" key="2">
    <citation type="journal article" date="2022" name="New Phytol.">
        <title>Evolutionary transition to the ectomycorrhizal habit in the genomes of a hyperdiverse lineage of mushroom-forming fungi.</title>
        <authorList>
            <person name="Looney B."/>
            <person name="Miyauchi S."/>
            <person name="Morin E."/>
            <person name="Drula E."/>
            <person name="Courty P.E."/>
            <person name="Kohler A."/>
            <person name="Kuo A."/>
            <person name="LaButti K."/>
            <person name="Pangilinan J."/>
            <person name="Lipzen A."/>
            <person name="Riley R."/>
            <person name="Andreopoulos W."/>
            <person name="He G."/>
            <person name="Johnson J."/>
            <person name="Nolan M."/>
            <person name="Tritt A."/>
            <person name="Barry K.W."/>
            <person name="Grigoriev I.V."/>
            <person name="Nagy L.G."/>
            <person name="Hibbett D."/>
            <person name="Henrissat B."/>
            <person name="Matheny P.B."/>
            <person name="Labbe J."/>
            <person name="Martin F.M."/>
        </authorList>
    </citation>
    <scope>NUCLEOTIDE SEQUENCE</scope>
    <source>
        <strain evidence="1">FP105234-sp</strain>
    </source>
</reference>
<proteinExistence type="predicted"/>
<name>A0ACB8R6N4_9AGAM</name>
<sequence length="315" mass="34799">MDSAANNRAEMPVDTDSQTKKQKSQRKATTADESTFKMAGAGIGGKHPFVKVEWQAEKYAGMNTKDKGEQKAKACMPTAPVDEIEEREDADTIAAANMQSLLQTVAVSMGKMDAVKLHPGASASQVTVEALPIPVAYELFREAVEVDRATRMANEEAQSTQIGAVFAGMQARSAELKASVAEILKPQIHRVSIMNSGPLPPGPLPSTWNGDLEIAERVLKSQRARSNLEPAQVIIVQALREQREQFLAKLKATQHEYNAKWWKELLIINKGHAEWLFSCWRSGYFPPAMGSRVADVEDVERLRKRGWSPLGDEEE</sequence>
<gene>
    <name evidence="1" type="ORF">FA95DRAFT_1684133</name>
</gene>
<comment type="caution">
    <text evidence="1">The sequence shown here is derived from an EMBL/GenBank/DDBJ whole genome shotgun (WGS) entry which is preliminary data.</text>
</comment>
<evidence type="ECO:0000313" key="1">
    <source>
        <dbReference type="EMBL" id="KAI0039775.1"/>
    </source>
</evidence>
<organism evidence="1 2">
    <name type="scientific">Auriscalpium vulgare</name>
    <dbReference type="NCBI Taxonomy" id="40419"/>
    <lineage>
        <taxon>Eukaryota</taxon>
        <taxon>Fungi</taxon>
        <taxon>Dikarya</taxon>
        <taxon>Basidiomycota</taxon>
        <taxon>Agaricomycotina</taxon>
        <taxon>Agaricomycetes</taxon>
        <taxon>Russulales</taxon>
        <taxon>Auriscalpiaceae</taxon>
        <taxon>Auriscalpium</taxon>
    </lineage>
</organism>
<reference evidence="1" key="1">
    <citation type="submission" date="2021-02" db="EMBL/GenBank/DDBJ databases">
        <authorList>
            <consortium name="DOE Joint Genome Institute"/>
            <person name="Ahrendt S."/>
            <person name="Looney B.P."/>
            <person name="Miyauchi S."/>
            <person name="Morin E."/>
            <person name="Drula E."/>
            <person name="Courty P.E."/>
            <person name="Chicoki N."/>
            <person name="Fauchery L."/>
            <person name="Kohler A."/>
            <person name="Kuo A."/>
            <person name="Labutti K."/>
            <person name="Pangilinan J."/>
            <person name="Lipzen A."/>
            <person name="Riley R."/>
            <person name="Andreopoulos W."/>
            <person name="He G."/>
            <person name="Johnson J."/>
            <person name="Barry K.W."/>
            <person name="Grigoriev I.V."/>
            <person name="Nagy L."/>
            <person name="Hibbett D."/>
            <person name="Henrissat B."/>
            <person name="Matheny P.B."/>
            <person name="Labbe J."/>
            <person name="Martin F."/>
        </authorList>
    </citation>
    <scope>NUCLEOTIDE SEQUENCE</scope>
    <source>
        <strain evidence="1">FP105234-sp</strain>
    </source>
</reference>